<keyword evidence="2 8" id="KW-0964">Secreted</keyword>
<gene>
    <name evidence="11" type="ORF">V5O48_004378</name>
</gene>
<keyword evidence="4 8" id="KW-1015">Disulfide bond</keyword>
<organism evidence="11 12">
    <name type="scientific">Marasmius crinis-equi</name>
    <dbReference type="NCBI Taxonomy" id="585013"/>
    <lineage>
        <taxon>Eukaryota</taxon>
        <taxon>Fungi</taxon>
        <taxon>Dikarya</taxon>
        <taxon>Basidiomycota</taxon>
        <taxon>Agaricomycotina</taxon>
        <taxon>Agaricomycetes</taxon>
        <taxon>Agaricomycetidae</taxon>
        <taxon>Agaricales</taxon>
        <taxon>Marasmiineae</taxon>
        <taxon>Marasmiaceae</taxon>
        <taxon>Marasmius</taxon>
    </lineage>
</organism>
<protein>
    <recommendedName>
        <fullName evidence="8">AA9 family lytic polysaccharide monooxygenase</fullName>
        <ecNumber evidence="8">1.14.99.56</ecNumber>
    </recommendedName>
    <alternativeName>
        <fullName evidence="8">Endo-beta-1,4-glucanase</fullName>
    </alternativeName>
    <alternativeName>
        <fullName evidence="8">Glycosyl hydrolase 61 family protein</fullName>
    </alternativeName>
</protein>
<keyword evidence="5 8" id="KW-0119">Carbohydrate metabolism</keyword>
<evidence type="ECO:0000256" key="6">
    <source>
        <dbReference type="ARBA" id="ARBA00023326"/>
    </source>
</evidence>
<name>A0ABR3FQ92_9AGAR</name>
<sequence>MRTAALFTLLCSATAALAHTRIWGVWVNGEFQGDGRDIYIRSPETNFPVKDINSKDMVCNTKNRVVPQSVNVKSGDKLTFEWYHESRRDDIITDTHLGAVQVYIAPASSDLSGKPIWTKIFSDTYDKSSKKWATIRLKKTKGQHYVTVPDIPSAEIIALHQATDPYYKKHDKGAEFYMSCVQIHINNSSPSQKLPGGTSFPGTYKYDSSVVWSLWGPKERFAPELYVAPGPNVWDGAKKGEIEKV</sequence>
<comment type="subcellular location">
    <subcellularLocation>
        <location evidence="1 8">Secreted</location>
    </subcellularLocation>
</comment>
<evidence type="ECO:0000313" key="12">
    <source>
        <dbReference type="Proteomes" id="UP001465976"/>
    </source>
</evidence>
<dbReference type="Pfam" id="PF03443">
    <property type="entry name" value="AA9"/>
    <property type="match status" value="1"/>
</dbReference>
<evidence type="ECO:0000256" key="9">
    <source>
        <dbReference type="SAM" id="SignalP"/>
    </source>
</evidence>
<evidence type="ECO:0000256" key="3">
    <source>
        <dbReference type="ARBA" id="ARBA00023001"/>
    </source>
</evidence>
<evidence type="ECO:0000256" key="4">
    <source>
        <dbReference type="ARBA" id="ARBA00023157"/>
    </source>
</evidence>
<dbReference type="InterPro" id="IPR049892">
    <property type="entry name" value="AA9"/>
</dbReference>
<dbReference type="EC" id="1.14.99.56" evidence="8"/>
<keyword evidence="3 8" id="KW-0136">Cellulose degradation</keyword>
<dbReference type="PANTHER" id="PTHR33353:SF17">
    <property type="entry name" value="ENDO-BETA-1,4-GLUCANASE D"/>
    <property type="match status" value="1"/>
</dbReference>
<evidence type="ECO:0000256" key="1">
    <source>
        <dbReference type="ARBA" id="ARBA00004613"/>
    </source>
</evidence>
<comment type="function">
    <text evidence="8">Lytic polysaccharide monooxygenase (LMPO) that depolymerizes crystalline and amorphous polysaccharides via the oxidation of scissile alpha- or beta-(1-4)-glycosidic bonds, yielding C1 and/or C4 oxidation products. Catalysis by LPMOs requires the reduction of the active-site copper from Cu(II) to Cu(I) by a reducing agent and H(2)O(2) or O(2) as a cosubstrate.</text>
</comment>
<dbReference type="Gene3D" id="2.70.50.70">
    <property type="match status" value="1"/>
</dbReference>
<evidence type="ECO:0000256" key="5">
    <source>
        <dbReference type="ARBA" id="ARBA00023277"/>
    </source>
</evidence>
<dbReference type="EMBL" id="JBAHYK010000146">
    <property type="protein sequence ID" value="KAL0577617.1"/>
    <property type="molecule type" value="Genomic_DNA"/>
</dbReference>
<feature type="signal peptide" evidence="9">
    <location>
        <begin position="1"/>
        <end position="18"/>
    </location>
</feature>
<evidence type="ECO:0000256" key="2">
    <source>
        <dbReference type="ARBA" id="ARBA00022525"/>
    </source>
</evidence>
<evidence type="ECO:0000313" key="11">
    <source>
        <dbReference type="EMBL" id="KAL0577617.1"/>
    </source>
</evidence>
<dbReference type="CDD" id="cd21175">
    <property type="entry name" value="LPMO_AA9"/>
    <property type="match status" value="1"/>
</dbReference>
<evidence type="ECO:0000259" key="10">
    <source>
        <dbReference type="Pfam" id="PF03443"/>
    </source>
</evidence>
<dbReference type="Proteomes" id="UP001465976">
    <property type="component" value="Unassembled WGS sequence"/>
</dbReference>
<reference evidence="11 12" key="1">
    <citation type="submission" date="2024-02" db="EMBL/GenBank/DDBJ databases">
        <title>A draft genome for the cacao thread blight pathogen Marasmius crinis-equi.</title>
        <authorList>
            <person name="Cohen S.P."/>
            <person name="Baruah I.K."/>
            <person name="Amoako-Attah I."/>
            <person name="Bukari Y."/>
            <person name="Meinhardt L.W."/>
            <person name="Bailey B.A."/>
        </authorList>
    </citation>
    <scope>NUCLEOTIDE SEQUENCE [LARGE SCALE GENOMIC DNA]</scope>
    <source>
        <strain evidence="11 12">GH-76</strain>
    </source>
</reference>
<keyword evidence="12" id="KW-1185">Reference proteome</keyword>
<keyword evidence="6 8" id="KW-0624">Polysaccharide degradation</keyword>
<evidence type="ECO:0000256" key="7">
    <source>
        <dbReference type="ARBA" id="ARBA00044502"/>
    </source>
</evidence>
<proteinExistence type="inferred from homology"/>
<dbReference type="PANTHER" id="PTHR33353">
    <property type="entry name" value="PUTATIVE (AFU_ORTHOLOGUE AFUA_1G12560)-RELATED"/>
    <property type="match status" value="1"/>
</dbReference>
<dbReference type="InterPro" id="IPR005103">
    <property type="entry name" value="AA9_LPMO"/>
</dbReference>
<feature type="chain" id="PRO_5047364648" description="AA9 family lytic polysaccharide monooxygenase" evidence="9">
    <location>
        <begin position="19"/>
        <end position="245"/>
    </location>
</feature>
<evidence type="ECO:0000256" key="8">
    <source>
        <dbReference type="RuleBase" id="RU368122"/>
    </source>
</evidence>
<comment type="similarity">
    <text evidence="7">Belongs to the polysaccharide monooxygenase AA9 family.</text>
</comment>
<comment type="caution">
    <text evidence="11">The sequence shown here is derived from an EMBL/GenBank/DDBJ whole genome shotgun (WGS) entry which is preliminary data.</text>
</comment>
<keyword evidence="9" id="KW-0732">Signal</keyword>
<comment type="catalytic activity">
    <reaction evidence="8">
        <text>[(1-&gt;4)-beta-D-glucosyl]n+m + reduced acceptor + O2 = 4-dehydro-beta-D-glucosyl-[(1-&gt;4)-beta-D-glucosyl]n-1 + [(1-&gt;4)-beta-D-glucosyl]m + acceptor + H2O.</text>
        <dbReference type="EC" id="1.14.99.56"/>
    </reaction>
</comment>
<comment type="domain">
    <text evidence="8">Has a modular structure: an endo-beta-1,4-glucanase catalytic module at the N-terminus, a linker rich in serines and threonines, and a C-terminal carbohydrate-binding module (CBM).</text>
</comment>
<accession>A0ABR3FQ92</accession>
<feature type="domain" description="Auxiliary Activity family 9 catalytic" evidence="10">
    <location>
        <begin position="19"/>
        <end position="209"/>
    </location>
</feature>